<evidence type="ECO:0000313" key="5">
    <source>
        <dbReference type="EMBL" id="OHA26758.1"/>
    </source>
</evidence>
<keyword evidence="3" id="KW-0963">Cytoplasm</keyword>
<dbReference type="GO" id="GO:0005737">
    <property type="term" value="C:cytoplasm"/>
    <property type="evidence" value="ECO:0007669"/>
    <property type="project" value="UniProtKB-SubCell"/>
</dbReference>
<dbReference type="Proteomes" id="UP000177565">
    <property type="component" value="Unassembled WGS sequence"/>
</dbReference>
<dbReference type="STRING" id="1802312.A3C06_01270"/>
<dbReference type="GO" id="GO:0046872">
    <property type="term" value="F:metal ion binding"/>
    <property type="evidence" value="ECO:0007669"/>
    <property type="project" value="TreeGrafter"/>
</dbReference>
<evidence type="ECO:0000256" key="4">
    <source>
        <dbReference type="RuleBase" id="RU000535"/>
    </source>
</evidence>
<dbReference type="GO" id="GO:0005524">
    <property type="term" value="F:ATP binding"/>
    <property type="evidence" value="ECO:0007669"/>
    <property type="project" value="InterPro"/>
</dbReference>
<dbReference type="SMART" id="SM00883">
    <property type="entry name" value="Cpn10"/>
    <property type="match status" value="1"/>
</dbReference>
<accession>A0A1G2MSB8</accession>
<evidence type="ECO:0000256" key="3">
    <source>
        <dbReference type="HAMAP-Rule" id="MF_00580"/>
    </source>
</evidence>
<dbReference type="InterPro" id="IPR037124">
    <property type="entry name" value="Chaperonin_GroES_sf"/>
</dbReference>
<reference evidence="5 6" key="1">
    <citation type="journal article" date="2016" name="Nat. Commun.">
        <title>Thousands of microbial genomes shed light on interconnected biogeochemical processes in an aquifer system.</title>
        <authorList>
            <person name="Anantharaman K."/>
            <person name="Brown C.T."/>
            <person name="Hug L.A."/>
            <person name="Sharon I."/>
            <person name="Castelle C.J."/>
            <person name="Probst A.J."/>
            <person name="Thomas B.C."/>
            <person name="Singh A."/>
            <person name="Wilkins M.J."/>
            <person name="Karaoz U."/>
            <person name="Brodie E.L."/>
            <person name="Williams K.H."/>
            <person name="Hubbard S.S."/>
            <person name="Banfield J.F."/>
        </authorList>
    </citation>
    <scope>NUCLEOTIDE SEQUENCE [LARGE SCALE GENOMIC DNA]</scope>
</reference>
<dbReference type="InterPro" id="IPR011032">
    <property type="entry name" value="GroES-like_sf"/>
</dbReference>
<dbReference type="InterPro" id="IPR020818">
    <property type="entry name" value="Chaperonin_GroES"/>
</dbReference>
<comment type="subunit">
    <text evidence="3">Heptamer of 7 subunits arranged in a ring. Interacts with the chaperonin GroEL.</text>
</comment>
<dbReference type="PANTHER" id="PTHR10772">
    <property type="entry name" value="10 KDA HEAT SHOCK PROTEIN"/>
    <property type="match status" value="1"/>
</dbReference>
<dbReference type="SUPFAM" id="SSF50129">
    <property type="entry name" value="GroES-like"/>
    <property type="match status" value="1"/>
</dbReference>
<dbReference type="Gene3D" id="2.30.33.40">
    <property type="entry name" value="GroES chaperonin"/>
    <property type="match status" value="1"/>
</dbReference>
<comment type="function">
    <text evidence="3 4">Together with the chaperonin GroEL, plays an essential role in assisting protein folding. The GroEL-GroES system forms a nano-cage that allows encapsulation of the non-native substrate proteins and provides a physical environment optimized to promote and accelerate protein folding. GroES binds to the apical surface of the GroEL ring, thereby capping the opening of the GroEL channel.</text>
</comment>
<evidence type="ECO:0000313" key="6">
    <source>
        <dbReference type="Proteomes" id="UP000177565"/>
    </source>
</evidence>
<evidence type="ECO:0000256" key="1">
    <source>
        <dbReference type="ARBA" id="ARBA00006975"/>
    </source>
</evidence>
<dbReference type="AlphaFoldDB" id="A0A1G2MSB8"/>
<keyword evidence="2 3" id="KW-0143">Chaperone</keyword>
<dbReference type="PANTHER" id="PTHR10772:SF58">
    <property type="entry name" value="CO-CHAPERONIN GROES"/>
    <property type="match status" value="1"/>
</dbReference>
<proteinExistence type="inferred from homology"/>
<comment type="similarity">
    <text evidence="1 3 4">Belongs to the GroES chaperonin family.</text>
</comment>
<gene>
    <name evidence="3" type="primary">groES</name>
    <name evidence="3" type="synonym">groS</name>
    <name evidence="5" type="ORF">A3C06_01270</name>
</gene>
<dbReference type="HAMAP" id="MF_00580">
    <property type="entry name" value="CH10"/>
    <property type="match status" value="1"/>
</dbReference>
<dbReference type="EMBL" id="MHRQ01000016">
    <property type="protein sequence ID" value="OHA26758.1"/>
    <property type="molecule type" value="Genomic_DNA"/>
</dbReference>
<dbReference type="CDD" id="cd00320">
    <property type="entry name" value="cpn10"/>
    <property type="match status" value="1"/>
</dbReference>
<dbReference type="PRINTS" id="PR00297">
    <property type="entry name" value="CHAPERONIN10"/>
</dbReference>
<name>A0A1G2MSB8_9BACT</name>
<comment type="caution">
    <text evidence="5">The sequence shown here is derived from an EMBL/GenBank/DDBJ whole genome shotgun (WGS) entry which is preliminary data.</text>
</comment>
<organism evidence="5 6">
    <name type="scientific">Candidatus Taylorbacteria bacterium RIFCSPHIGHO2_02_FULL_46_13</name>
    <dbReference type="NCBI Taxonomy" id="1802312"/>
    <lineage>
        <taxon>Bacteria</taxon>
        <taxon>Candidatus Tayloriibacteriota</taxon>
    </lineage>
</organism>
<evidence type="ECO:0000256" key="2">
    <source>
        <dbReference type="ARBA" id="ARBA00023186"/>
    </source>
</evidence>
<dbReference type="GO" id="GO:0051087">
    <property type="term" value="F:protein-folding chaperone binding"/>
    <property type="evidence" value="ECO:0007669"/>
    <property type="project" value="TreeGrafter"/>
</dbReference>
<protein>
    <recommendedName>
        <fullName evidence="3">Co-chaperonin GroES</fullName>
    </recommendedName>
    <alternativeName>
        <fullName evidence="3">10 kDa chaperonin</fullName>
    </alternativeName>
    <alternativeName>
        <fullName evidence="3">Chaperonin-10</fullName>
        <shortName evidence="3">Cpn10</shortName>
    </alternativeName>
</protein>
<sequence>MKKETQKKSSLKLKPLGDRVLIKEIDKEGGGETKSGIIIPDTVNEDKGAKKGTVVAVGPGRYDDGKLIAMGVFVGDTVLFSWGDVIKISGEEYHVVNESNIIAVVK</sequence>
<dbReference type="GO" id="GO:0051082">
    <property type="term" value="F:unfolded protein binding"/>
    <property type="evidence" value="ECO:0007669"/>
    <property type="project" value="TreeGrafter"/>
</dbReference>
<dbReference type="GO" id="GO:0044183">
    <property type="term" value="F:protein folding chaperone"/>
    <property type="evidence" value="ECO:0007669"/>
    <property type="project" value="InterPro"/>
</dbReference>
<dbReference type="FunFam" id="2.30.33.40:FF:000001">
    <property type="entry name" value="10 kDa chaperonin"/>
    <property type="match status" value="1"/>
</dbReference>
<comment type="subcellular location">
    <subcellularLocation>
        <location evidence="3">Cytoplasm</location>
    </subcellularLocation>
</comment>
<dbReference type="Pfam" id="PF00166">
    <property type="entry name" value="Cpn10"/>
    <property type="match status" value="1"/>
</dbReference>